<dbReference type="EMBL" id="BMFJ01000001">
    <property type="protein sequence ID" value="GGE23055.1"/>
    <property type="molecule type" value="Genomic_DNA"/>
</dbReference>
<reference evidence="2" key="1">
    <citation type="journal article" date="2019" name="Int. J. Syst. Evol. Microbiol.">
        <title>The Global Catalogue of Microorganisms (GCM) 10K type strain sequencing project: providing services to taxonomists for standard genome sequencing and annotation.</title>
        <authorList>
            <consortium name="The Broad Institute Genomics Platform"/>
            <consortium name="The Broad Institute Genome Sequencing Center for Infectious Disease"/>
            <person name="Wu L."/>
            <person name="Ma J."/>
        </authorList>
    </citation>
    <scope>NUCLEOTIDE SEQUENCE [LARGE SCALE GENOMIC DNA]</scope>
    <source>
        <strain evidence="2">CGMCC 1.12664</strain>
    </source>
</reference>
<dbReference type="Gene3D" id="3.60.10.10">
    <property type="entry name" value="Endonuclease/exonuclease/phosphatase"/>
    <property type="match status" value="1"/>
</dbReference>
<name>A0A917A2F6_9RHOB</name>
<dbReference type="AlphaFoldDB" id="A0A917A2F6"/>
<evidence type="ECO:0000313" key="1">
    <source>
        <dbReference type="EMBL" id="GGE23055.1"/>
    </source>
</evidence>
<dbReference type="RefSeq" id="WP_188476515.1">
    <property type="nucleotide sequence ID" value="NZ_BMFJ01000001.1"/>
</dbReference>
<sequence length="278" mass="30913">MVAFNHTVARFAVWNLAGNDRFPGGDGDGIDPQGRKALSQALGLALLDAEFVTLVEISPETHINRLAELLAQKGLDYEITAPNQTGSHLNIGFLHKPGIEVSNPRFIPGSQGDYLGGRQALAVDVRIGSRFKAVVIGVHLKSGRDRAEQLVRDSQCRVIGDWITTLHNTPGYTRHAILLMGDFNMIPGQDVSNFHHLGGDDVMDFVSCWDLQDRYSHILESGRANLLDGFAVSRNYSTRYVQGSLQLFPMHWTLKMGREKFRNEVSDHLPFVASFKLF</sequence>
<comment type="caution">
    <text evidence="1">The sequence shown here is derived from an EMBL/GenBank/DDBJ whole genome shotgun (WGS) entry which is preliminary data.</text>
</comment>
<protein>
    <submittedName>
        <fullName evidence="1">Uncharacterized protein</fullName>
    </submittedName>
</protein>
<organism evidence="1 2">
    <name type="scientific">Primorskyibacter flagellatus</name>
    <dbReference type="NCBI Taxonomy" id="1387277"/>
    <lineage>
        <taxon>Bacteria</taxon>
        <taxon>Pseudomonadati</taxon>
        <taxon>Pseudomonadota</taxon>
        <taxon>Alphaproteobacteria</taxon>
        <taxon>Rhodobacterales</taxon>
        <taxon>Roseobacteraceae</taxon>
        <taxon>Primorskyibacter</taxon>
    </lineage>
</organism>
<dbReference type="SUPFAM" id="SSF56219">
    <property type="entry name" value="DNase I-like"/>
    <property type="match status" value="1"/>
</dbReference>
<accession>A0A917A2F6</accession>
<gene>
    <name evidence="1" type="ORF">GCM10011360_09460</name>
</gene>
<keyword evidence="2" id="KW-1185">Reference proteome</keyword>
<evidence type="ECO:0000313" key="2">
    <source>
        <dbReference type="Proteomes" id="UP000612855"/>
    </source>
</evidence>
<dbReference type="Proteomes" id="UP000612855">
    <property type="component" value="Unassembled WGS sequence"/>
</dbReference>
<dbReference type="InterPro" id="IPR036691">
    <property type="entry name" value="Endo/exonu/phosph_ase_sf"/>
</dbReference>
<proteinExistence type="predicted"/>